<keyword evidence="5" id="KW-0418">Kinase</keyword>
<comment type="catalytic activity">
    <reaction evidence="8">
        <text>L-seryl-[protein] + ATP = O-phospho-L-seryl-[protein] + ADP + H(+)</text>
        <dbReference type="Rhea" id="RHEA:17989"/>
        <dbReference type="Rhea" id="RHEA-COMP:9863"/>
        <dbReference type="Rhea" id="RHEA-COMP:11604"/>
        <dbReference type="ChEBI" id="CHEBI:15378"/>
        <dbReference type="ChEBI" id="CHEBI:29999"/>
        <dbReference type="ChEBI" id="CHEBI:30616"/>
        <dbReference type="ChEBI" id="CHEBI:83421"/>
        <dbReference type="ChEBI" id="CHEBI:456216"/>
        <dbReference type="EC" id="2.7.11.1"/>
    </reaction>
</comment>
<evidence type="ECO:0000256" key="2">
    <source>
        <dbReference type="ARBA" id="ARBA00022527"/>
    </source>
</evidence>
<dbReference type="OrthoDB" id="193931at2759"/>
<protein>
    <recommendedName>
        <fullName evidence="1">non-specific serine/threonine protein kinase</fullName>
        <ecNumber evidence="1">2.7.11.1</ecNumber>
    </recommendedName>
</protein>
<feature type="non-terminal residue" evidence="10">
    <location>
        <position position="112"/>
    </location>
</feature>
<keyword evidence="2" id="KW-0723">Serine/threonine-protein kinase</keyword>
<dbReference type="InParanoid" id="A0A165EF59"/>
<dbReference type="PROSITE" id="PS50032">
    <property type="entry name" value="KA1"/>
    <property type="match status" value="1"/>
</dbReference>
<dbReference type="STRING" id="1353952.A0A165EF59"/>
<evidence type="ECO:0000313" key="10">
    <source>
        <dbReference type="EMBL" id="KZT54738.1"/>
    </source>
</evidence>
<gene>
    <name evidence="10" type="ORF">CALCODRAFT_420525</name>
</gene>
<dbReference type="GO" id="GO:0004674">
    <property type="term" value="F:protein serine/threonine kinase activity"/>
    <property type="evidence" value="ECO:0007669"/>
    <property type="project" value="UniProtKB-KW"/>
</dbReference>
<dbReference type="Gene3D" id="3.30.310.80">
    <property type="entry name" value="Kinase associated domain 1, KA1"/>
    <property type="match status" value="1"/>
</dbReference>
<reference evidence="10 11" key="1">
    <citation type="journal article" date="2016" name="Mol. Biol. Evol.">
        <title>Comparative Genomics of Early-Diverging Mushroom-Forming Fungi Provides Insights into the Origins of Lignocellulose Decay Capabilities.</title>
        <authorList>
            <person name="Nagy L.G."/>
            <person name="Riley R."/>
            <person name="Tritt A."/>
            <person name="Adam C."/>
            <person name="Daum C."/>
            <person name="Floudas D."/>
            <person name="Sun H."/>
            <person name="Yadav J.S."/>
            <person name="Pangilinan J."/>
            <person name="Larsson K.H."/>
            <person name="Matsuura K."/>
            <person name="Barry K."/>
            <person name="Labutti K."/>
            <person name="Kuo R."/>
            <person name="Ohm R.A."/>
            <person name="Bhattacharya S.S."/>
            <person name="Shirouzu T."/>
            <person name="Yoshinaga Y."/>
            <person name="Martin F.M."/>
            <person name="Grigoriev I.V."/>
            <person name="Hibbett D.S."/>
        </authorList>
    </citation>
    <scope>NUCLEOTIDE SEQUENCE [LARGE SCALE GENOMIC DNA]</scope>
    <source>
        <strain evidence="10 11">HHB12733</strain>
    </source>
</reference>
<accession>A0A165EF59</accession>
<dbReference type="EMBL" id="KV424008">
    <property type="protein sequence ID" value="KZT54738.1"/>
    <property type="molecule type" value="Genomic_DNA"/>
</dbReference>
<evidence type="ECO:0000259" key="9">
    <source>
        <dbReference type="PROSITE" id="PS50032"/>
    </source>
</evidence>
<feature type="domain" description="KA1" evidence="9">
    <location>
        <begin position="66"/>
        <end position="112"/>
    </location>
</feature>
<evidence type="ECO:0000256" key="6">
    <source>
        <dbReference type="ARBA" id="ARBA00022840"/>
    </source>
</evidence>
<dbReference type="EC" id="2.7.11.1" evidence="1"/>
<dbReference type="InterPro" id="IPR001772">
    <property type="entry name" value="KA1_dom"/>
</dbReference>
<dbReference type="Proteomes" id="UP000076842">
    <property type="component" value="Unassembled WGS sequence"/>
</dbReference>
<dbReference type="SUPFAM" id="SSF103243">
    <property type="entry name" value="KA1-like"/>
    <property type="match status" value="1"/>
</dbReference>
<organism evidence="10 11">
    <name type="scientific">Calocera cornea HHB12733</name>
    <dbReference type="NCBI Taxonomy" id="1353952"/>
    <lineage>
        <taxon>Eukaryota</taxon>
        <taxon>Fungi</taxon>
        <taxon>Dikarya</taxon>
        <taxon>Basidiomycota</taxon>
        <taxon>Agaricomycotina</taxon>
        <taxon>Dacrymycetes</taxon>
        <taxon>Dacrymycetales</taxon>
        <taxon>Dacrymycetaceae</taxon>
        <taxon>Calocera</taxon>
    </lineage>
</organism>
<feature type="non-terminal residue" evidence="10">
    <location>
        <position position="1"/>
    </location>
</feature>
<sequence>ANQLRLHEGAIDQGRVTIENPPVVMLKVAGVLRNMGIEYSQETPFRYRCVRHKRKSTSDAIYGDVSVDKGDEVRFYVELTRLEKLQGTYSLDIRRLKGSLGGYQVVYETLRE</sequence>
<keyword evidence="6" id="KW-0067">ATP-binding</keyword>
<evidence type="ECO:0000313" key="11">
    <source>
        <dbReference type="Proteomes" id="UP000076842"/>
    </source>
</evidence>
<evidence type="ECO:0000256" key="3">
    <source>
        <dbReference type="ARBA" id="ARBA00022679"/>
    </source>
</evidence>
<evidence type="ECO:0000256" key="1">
    <source>
        <dbReference type="ARBA" id="ARBA00012513"/>
    </source>
</evidence>
<keyword evidence="4" id="KW-0547">Nucleotide-binding</keyword>
<name>A0A165EF59_9BASI</name>
<evidence type="ECO:0000256" key="4">
    <source>
        <dbReference type="ARBA" id="ARBA00022741"/>
    </source>
</evidence>
<keyword evidence="3" id="KW-0808">Transferase</keyword>
<evidence type="ECO:0000256" key="5">
    <source>
        <dbReference type="ARBA" id="ARBA00022777"/>
    </source>
</evidence>
<proteinExistence type="predicted"/>
<evidence type="ECO:0000256" key="7">
    <source>
        <dbReference type="ARBA" id="ARBA00047899"/>
    </source>
</evidence>
<comment type="catalytic activity">
    <reaction evidence="7">
        <text>L-threonyl-[protein] + ATP = O-phospho-L-threonyl-[protein] + ADP + H(+)</text>
        <dbReference type="Rhea" id="RHEA:46608"/>
        <dbReference type="Rhea" id="RHEA-COMP:11060"/>
        <dbReference type="Rhea" id="RHEA-COMP:11605"/>
        <dbReference type="ChEBI" id="CHEBI:15378"/>
        <dbReference type="ChEBI" id="CHEBI:30013"/>
        <dbReference type="ChEBI" id="CHEBI:30616"/>
        <dbReference type="ChEBI" id="CHEBI:61977"/>
        <dbReference type="ChEBI" id="CHEBI:456216"/>
        <dbReference type="EC" id="2.7.11.1"/>
    </reaction>
</comment>
<evidence type="ECO:0000256" key="8">
    <source>
        <dbReference type="ARBA" id="ARBA00048679"/>
    </source>
</evidence>
<dbReference type="AlphaFoldDB" id="A0A165EF59"/>
<dbReference type="GO" id="GO:0005524">
    <property type="term" value="F:ATP binding"/>
    <property type="evidence" value="ECO:0007669"/>
    <property type="project" value="UniProtKB-KW"/>
</dbReference>
<dbReference type="InterPro" id="IPR028375">
    <property type="entry name" value="KA1/Ssp2_C"/>
</dbReference>
<keyword evidence="11" id="KW-1185">Reference proteome</keyword>